<protein>
    <submittedName>
        <fullName evidence="1">Uncharacterized protein</fullName>
    </submittedName>
</protein>
<name>A0A8S1KGG0_9CILI</name>
<proteinExistence type="predicted"/>
<keyword evidence="2" id="KW-1185">Reference proteome</keyword>
<accession>A0A8S1KGG0</accession>
<gene>
    <name evidence="1" type="ORF">PSON_ATCC_30995.1.T0070283</name>
</gene>
<evidence type="ECO:0000313" key="1">
    <source>
        <dbReference type="EMBL" id="CAD8053323.1"/>
    </source>
</evidence>
<comment type="caution">
    <text evidence="1">The sequence shown here is derived from an EMBL/GenBank/DDBJ whole genome shotgun (WGS) entry which is preliminary data.</text>
</comment>
<dbReference type="EMBL" id="CAJJDN010000007">
    <property type="protein sequence ID" value="CAD8053323.1"/>
    <property type="molecule type" value="Genomic_DNA"/>
</dbReference>
<evidence type="ECO:0000313" key="2">
    <source>
        <dbReference type="Proteomes" id="UP000692954"/>
    </source>
</evidence>
<sequence length="43" mass="5133">MNNKKKLCIINFYLEDGVKPYHFKNFCLLNKCKSILNLLNLML</sequence>
<reference evidence="1" key="1">
    <citation type="submission" date="2021-01" db="EMBL/GenBank/DDBJ databases">
        <authorList>
            <consortium name="Genoscope - CEA"/>
            <person name="William W."/>
        </authorList>
    </citation>
    <scope>NUCLEOTIDE SEQUENCE</scope>
</reference>
<dbReference type="AlphaFoldDB" id="A0A8S1KGG0"/>
<organism evidence="1 2">
    <name type="scientific">Paramecium sonneborni</name>
    <dbReference type="NCBI Taxonomy" id="65129"/>
    <lineage>
        <taxon>Eukaryota</taxon>
        <taxon>Sar</taxon>
        <taxon>Alveolata</taxon>
        <taxon>Ciliophora</taxon>
        <taxon>Intramacronucleata</taxon>
        <taxon>Oligohymenophorea</taxon>
        <taxon>Peniculida</taxon>
        <taxon>Parameciidae</taxon>
        <taxon>Paramecium</taxon>
    </lineage>
</organism>
<dbReference type="Proteomes" id="UP000692954">
    <property type="component" value="Unassembled WGS sequence"/>
</dbReference>